<dbReference type="STRING" id="37546.A0A1B0FNP0"/>
<evidence type="ECO:0008006" key="3">
    <source>
        <dbReference type="Google" id="ProtNLM"/>
    </source>
</evidence>
<name>A0A1B0FNP0_GLOMM</name>
<sequence>MQNIVRVRFADPNRYSGCRSALSTGNVLCHFIVLALLLESGYQVDSKILSQELNMPSSKIVKYAQLV</sequence>
<evidence type="ECO:0000313" key="1">
    <source>
        <dbReference type="EnsemblMetazoa" id="GMOY005482-PA"/>
    </source>
</evidence>
<dbReference type="AlphaFoldDB" id="A0A1B0FNP0"/>
<proteinExistence type="predicted"/>
<dbReference type="Proteomes" id="UP000092444">
    <property type="component" value="Unassembled WGS sequence"/>
</dbReference>
<evidence type="ECO:0000313" key="2">
    <source>
        <dbReference type="Proteomes" id="UP000092444"/>
    </source>
</evidence>
<keyword evidence="2" id="KW-1185">Reference proteome</keyword>
<accession>A0A1B0FNP0</accession>
<organism evidence="1 2">
    <name type="scientific">Glossina morsitans morsitans</name>
    <name type="common">Savannah tsetse fly</name>
    <dbReference type="NCBI Taxonomy" id="37546"/>
    <lineage>
        <taxon>Eukaryota</taxon>
        <taxon>Metazoa</taxon>
        <taxon>Ecdysozoa</taxon>
        <taxon>Arthropoda</taxon>
        <taxon>Hexapoda</taxon>
        <taxon>Insecta</taxon>
        <taxon>Pterygota</taxon>
        <taxon>Neoptera</taxon>
        <taxon>Endopterygota</taxon>
        <taxon>Diptera</taxon>
        <taxon>Brachycera</taxon>
        <taxon>Muscomorpha</taxon>
        <taxon>Hippoboscoidea</taxon>
        <taxon>Glossinidae</taxon>
        <taxon>Glossina</taxon>
    </lineage>
</organism>
<dbReference type="VEuPathDB" id="VectorBase:GMOY005482"/>
<protein>
    <recommendedName>
        <fullName evidence="3">Transcriptional regulator</fullName>
    </recommendedName>
</protein>
<dbReference type="EnsemblMetazoa" id="GMOY005482-RA">
    <property type="protein sequence ID" value="GMOY005482-PA"/>
    <property type="gene ID" value="GMOY005482"/>
</dbReference>
<dbReference type="EMBL" id="CCAG010023790">
    <property type="status" value="NOT_ANNOTATED_CDS"/>
    <property type="molecule type" value="Genomic_DNA"/>
</dbReference>
<reference evidence="1" key="1">
    <citation type="submission" date="2020-05" db="UniProtKB">
        <authorList>
            <consortium name="EnsemblMetazoa"/>
        </authorList>
    </citation>
    <scope>IDENTIFICATION</scope>
    <source>
        <strain evidence="1">Yale</strain>
    </source>
</reference>